<dbReference type="InterPro" id="IPR001789">
    <property type="entry name" value="Sig_transdc_resp-reg_receiver"/>
</dbReference>
<name>A0A0P9CXN7_9CHLR</name>
<dbReference type="Pfam" id="PF00072">
    <property type="entry name" value="Response_reg"/>
    <property type="match status" value="1"/>
</dbReference>
<dbReference type="PATRIC" id="fig|186479.3.peg.2129"/>
<dbReference type="CDD" id="cd17557">
    <property type="entry name" value="REC_Rcp-like"/>
    <property type="match status" value="1"/>
</dbReference>
<dbReference type="GO" id="GO:0000160">
    <property type="term" value="P:phosphorelay signal transduction system"/>
    <property type="evidence" value="ECO:0007669"/>
    <property type="project" value="InterPro"/>
</dbReference>
<comment type="caution">
    <text evidence="3">The sequence shown here is derived from an EMBL/GenBank/DDBJ whole genome shotgun (WGS) entry which is preliminary data.</text>
</comment>
<dbReference type="PANTHER" id="PTHR44520">
    <property type="entry name" value="RESPONSE REGULATOR RCP1-RELATED"/>
    <property type="match status" value="1"/>
</dbReference>
<keyword evidence="4" id="KW-1185">Reference proteome</keyword>
<protein>
    <recommendedName>
        <fullName evidence="2">Response regulatory domain-containing protein</fullName>
    </recommendedName>
</protein>
<organism evidence="3 4">
    <name type="scientific">Kouleothrix aurantiaca</name>
    <dbReference type="NCBI Taxonomy" id="186479"/>
    <lineage>
        <taxon>Bacteria</taxon>
        <taxon>Bacillati</taxon>
        <taxon>Chloroflexota</taxon>
        <taxon>Chloroflexia</taxon>
        <taxon>Chloroflexales</taxon>
        <taxon>Roseiflexineae</taxon>
        <taxon>Roseiflexaceae</taxon>
        <taxon>Kouleothrix</taxon>
    </lineage>
</organism>
<feature type="domain" description="Response regulatory" evidence="2">
    <location>
        <begin position="7"/>
        <end position="132"/>
    </location>
</feature>
<dbReference type="Gene3D" id="3.40.50.2300">
    <property type="match status" value="1"/>
</dbReference>
<dbReference type="AlphaFoldDB" id="A0A0P9CXN7"/>
<feature type="modified residue" description="4-aspartylphosphate" evidence="1">
    <location>
        <position position="65"/>
    </location>
</feature>
<gene>
    <name evidence="3" type="ORF">SE17_28350</name>
</gene>
<evidence type="ECO:0000313" key="4">
    <source>
        <dbReference type="Proteomes" id="UP000050509"/>
    </source>
</evidence>
<evidence type="ECO:0000313" key="3">
    <source>
        <dbReference type="EMBL" id="KPV50201.1"/>
    </source>
</evidence>
<dbReference type="PANTHER" id="PTHR44520:SF2">
    <property type="entry name" value="RESPONSE REGULATOR RCP1"/>
    <property type="match status" value="1"/>
</dbReference>
<evidence type="ECO:0000256" key="1">
    <source>
        <dbReference type="PROSITE-ProRule" id="PRU00169"/>
    </source>
</evidence>
<dbReference type="SUPFAM" id="SSF52172">
    <property type="entry name" value="CheY-like"/>
    <property type="match status" value="1"/>
</dbReference>
<reference evidence="3 4" key="1">
    <citation type="submission" date="2015-09" db="EMBL/GenBank/DDBJ databases">
        <title>Draft genome sequence of Kouleothrix aurantiaca JCM 19913.</title>
        <authorList>
            <person name="Hemp J."/>
        </authorList>
    </citation>
    <scope>NUCLEOTIDE SEQUENCE [LARGE SCALE GENOMIC DNA]</scope>
    <source>
        <strain evidence="3 4">COM-B</strain>
    </source>
</reference>
<dbReference type="InterPro" id="IPR052893">
    <property type="entry name" value="TCS_response_regulator"/>
</dbReference>
<dbReference type="PROSITE" id="PS50110">
    <property type="entry name" value="RESPONSE_REGULATORY"/>
    <property type="match status" value="1"/>
</dbReference>
<dbReference type="InterPro" id="IPR011006">
    <property type="entry name" value="CheY-like_superfamily"/>
</dbReference>
<keyword evidence="1" id="KW-0597">Phosphoprotein</keyword>
<sequence>MILRPTTILLIEDNPADADLARATLEVNKLSLQLFVVSDGVEALEFLFQRGRYASAVRPDLIVLDLNLPRKDGRQVLAEIKQNADIRRIPVVVLTSSDAESDIARSYDLGANCYVTKPLDLQAFQAIVKAIEQFWFTIAKLPPSDGSSSA</sequence>
<proteinExistence type="predicted"/>
<dbReference type="EMBL" id="LJCR01001530">
    <property type="protein sequence ID" value="KPV50201.1"/>
    <property type="molecule type" value="Genomic_DNA"/>
</dbReference>
<dbReference type="Proteomes" id="UP000050509">
    <property type="component" value="Unassembled WGS sequence"/>
</dbReference>
<accession>A0A0P9CXN7</accession>
<evidence type="ECO:0000259" key="2">
    <source>
        <dbReference type="PROSITE" id="PS50110"/>
    </source>
</evidence>
<dbReference type="SMART" id="SM00448">
    <property type="entry name" value="REC"/>
    <property type="match status" value="1"/>
</dbReference>